<feature type="compositionally biased region" description="Polar residues" evidence="1">
    <location>
        <begin position="97"/>
        <end position="107"/>
    </location>
</feature>
<dbReference type="AlphaFoldDB" id="A0A6A6XAH9"/>
<feature type="region of interest" description="Disordered" evidence="1">
    <location>
        <begin position="261"/>
        <end position="291"/>
    </location>
</feature>
<name>A0A6A6XAH9_9PLEO</name>
<evidence type="ECO:0000256" key="2">
    <source>
        <dbReference type="SAM" id="Phobius"/>
    </source>
</evidence>
<reference evidence="3" key="1">
    <citation type="journal article" date="2020" name="Stud. Mycol.">
        <title>101 Dothideomycetes genomes: a test case for predicting lifestyles and emergence of pathogens.</title>
        <authorList>
            <person name="Haridas S."/>
            <person name="Albert R."/>
            <person name="Binder M."/>
            <person name="Bloem J."/>
            <person name="Labutti K."/>
            <person name="Salamov A."/>
            <person name="Andreopoulos B."/>
            <person name="Baker S."/>
            <person name="Barry K."/>
            <person name="Bills G."/>
            <person name="Bluhm B."/>
            <person name="Cannon C."/>
            <person name="Castanera R."/>
            <person name="Culley D."/>
            <person name="Daum C."/>
            <person name="Ezra D."/>
            <person name="Gonzalez J."/>
            <person name="Henrissat B."/>
            <person name="Kuo A."/>
            <person name="Liang C."/>
            <person name="Lipzen A."/>
            <person name="Lutzoni F."/>
            <person name="Magnuson J."/>
            <person name="Mondo S."/>
            <person name="Nolan M."/>
            <person name="Ohm R."/>
            <person name="Pangilinan J."/>
            <person name="Park H.-J."/>
            <person name="Ramirez L."/>
            <person name="Alfaro M."/>
            <person name="Sun H."/>
            <person name="Tritt A."/>
            <person name="Yoshinaga Y."/>
            <person name="Zwiers L.-H."/>
            <person name="Turgeon B."/>
            <person name="Goodwin S."/>
            <person name="Spatafora J."/>
            <person name="Crous P."/>
            <person name="Grigoriev I."/>
        </authorList>
    </citation>
    <scope>NUCLEOTIDE SEQUENCE</scope>
    <source>
        <strain evidence="3">CBS 109.77</strain>
    </source>
</reference>
<sequence length="579" mass="65352">MLFTISPSTFKGVRKNVVGRYQIPCIVAQMRGGGPDEDEDNDNNINAWNQEDTNPPPPEAITAPSPRINPAQGARPPPPPIRSPRKVPLRSFLAFPTSPSETDTVSRTPLGRTFASTSQTDFYDGKNVELDSDTESDPFSDRHAVREYSDTEEADPFSDQGFVRQSIDTEEAGSDGQIMNPADDSESDTWSDEASVGEPEPPNGSSENREPKHGPLLTKFLKFVVPKKFYANTKKFRTIGKITKREQGPGRTSALSLIRSKRTVRGDSRSSQIDAKREWSDDDTENEGNPAAWKFKPELMVRKHIYSRRESFASCESPEDSTQIDADLIRDTPQTLNDDRLAKALIENYKKQLTLQHRQTRSNTELRAPTTGMKMPLSVLKALTSPEHEDPNRNDDEKDTKIGSLHVRTVMLNDSPEIMMKTSSSTSPPPGFSQLNESQKQEDMKATQGSLRMPPPDRMSIRVSRSFNVGPPTWSPSTLFPVIQHCGGRRKESVTREAKDRDYFSAEEDLCGAFYLEERTHDDGDSSVQIENGSSGNVQVWRKSKGNKEKKDSEVGMRMWLWMWLWICLCLWMWLWIWG</sequence>
<feature type="region of interest" description="Disordered" evidence="1">
    <location>
        <begin position="169"/>
        <end position="214"/>
    </location>
</feature>
<feature type="region of interest" description="Disordered" evidence="1">
    <location>
        <begin position="310"/>
        <end position="331"/>
    </location>
</feature>
<feature type="compositionally biased region" description="Low complexity" evidence="1">
    <location>
        <begin position="43"/>
        <end position="52"/>
    </location>
</feature>
<evidence type="ECO:0000256" key="1">
    <source>
        <dbReference type="SAM" id="MobiDB-lite"/>
    </source>
</evidence>
<evidence type="ECO:0000313" key="3">
    <source>
        <dbReference type="EMBL" id="KAF2792935.1"/>
    </source>
</evidence>
<protein>
    <submittedName>
        <fullName evidence="3">Uncharacterized protein</fullName>
    </submittedName>
</protein>
<accession>A0A6A6XAH9</accession>
<feature type="transmembrane region" description="Helical" evidence="2">
    <location>
        <begin position="559"/>
        <end position="578"/>
    </location>
</feature>
<organism evidence="3 4">
    <name type="scientific">Melanomma pulvis-pyrius CBS 109.77</name>
    <dbReference type="NCBI Taxonomy" id="1314802"/>
    <lineage>
        <taxon>Eukaryota</taxon>
        <taxon>Fungi</taxon>
        <taxon>Dikarya</taxon>
        <taxon>Ascomycota</taxon>
        <taxon>Pezizomycotina</taxon>
        <taxon>Dothideomycetes</taxon>
        <taxon>Pleosporomycetidae</taxon>
        <taxon>Pleosporales</taxon>
        <taxon>Melanommataceae</taxon>
        <taxon>Melanomma</taxon>
    </lineage>
</organism>
<keyword evidence="2" id="KW-0812">Transmembrane</keyword>
<proteinExistence type="predicted"/>
<feature type="compositionally biased region" description="Basic and acidic residues" evidence="1">
    <location>
        <begin position="264"/>
        <end position="279"/>
    </location>
</feature>
<dbReference type="EMBL" id="MU001949">
    <property type="protein sequence ID" value="KAF2792935.1"/>
    <property type="molecule type" value="Genomic_DNA"/>
</dbReference>
<keyword evidence="2" id="KW-1133">Transmembrane helix</keyword>
<dbReference type="Proteomes" id="UP000799757">
    <property type="component" value="Unassembled WGS sequence"/>
</dbReference>
<keyword evidence="4" id="KW-1185">Reference proteome</keyword>
<keyword evidence="2" id="KW-0472">Membrane</keyword>
<evidence type="ECO:0000313" key="4">
    <source>
        <dbReference type="Proteomes" id="UP000799757"/>
    </source>
</evidence>
<gene>
    <name evidence="3" type="ORF">K505DRAFT_362457</name>
</gene>
<feature type="region of interest" description="Disordered" evidence="1">
    <location>
        <begin position="420"/>
        <end position="457"/>
    </location>
</feature>
<feature type="region of interest" description="Disordered" evidence="1">
    <location>
        <begin position="31"/>
        <end position="118"/>
    </location>
</feature>